<dbReference type="Gene3D" id="3.40.1190.10">
    <property type="entry name" value="Mur-like, catalytic domain"/>
    <property type="match status" value="1"/>
</dbReference>
<proteinExistence type="inferred from homology"/>
<comment type="pathway">
    <text evidence="1 12 13">Cell wall biogenesis; peptidoglycan biosynthesis.</text>
</comment>
<evidence type="ECO:0000313" key="18">
    <source>
        <dbReference type="Proteomes" id="UP000191554"/>
    </source>
</evidence>
<comment type="caution">
    <text evidence="17">The sequence shown here is derived from an EMBL/GenBank/DDBJ whole genome shotgun (WGS) entry which is preliminary data.</text>
</comment>
<gene>
    <name evidence="17" type="primary">murE_1</name>
    <name evidence="12" type="synonym">murE</name>
    <name evidence="17" type="ORF">CLHUN_00600</name>
</gene>
<keyword evidence="8 12" id="KW-0133">Cell shape</keyword>
<comment type="PTM">
    <text evidence="12">Carboxylation is probably crucial for Mg(2+) binding and, consequently, for the gamma-phosphate positioning of ATP.</text>
</comment>
<accession>A0A1V4SQW8</accession>
<dbReference type="NCBIfam" id="NF001126">
    <property type="entry name" value="PRK00139.1-4"/>
    <property type="match status" value="1"/>
</dbReference>
<feature type="domain" description="Mur ligase C-terminal" evidence="15">
    <location>
        <begin position="329"/>
        <end position="456"/>
    </location>
</feature>
<dbReference type="InterPro" id="IPR018109">
    <property type="entry name" value="Folylpolyglutamate_synth_CS"/>
</dbReference>
<dbReference type="SUPFAM" id="SSF63418">
    <property type="entry name" value="MurE/MurF N-terminal domain"/>
    <property type="match status" value="1"/>
</dbReference>
<evidence type="ECO:0000256" key="13">
    <source>
        <dbReference type="RuleBase" id="RU004135"/>
    </source>
</evidence>
<feature type="domain" description="Mur ligase N-terminal catalytic" evidence="14">
    <location>
        <begin position="22"/>
        <end position="76"/>
    </location>
</feature>
<keyword evidence="11 12" id="KW-0961">Cell wall biogenesis/degradation</keyword>
<evidence type="ECO:0000313" key="17">
    <source>
        <dbReference type="EMBL" id="OPX46244.1"/>
    </source>
</evidence>
<evidence type="ECO:0000259" key="16">
    <source>
        <dbReference type="Pfam" id="PF08245"/>
    </source>
</evidence>
<organism evidence="17 18">
    <name type="scientific">Ruminiclostridium hungatei</name>
    <name type="common">Clostridium hungatei</name>
    <dbReference type="NCBI Taxonomy" id="48256"/>
    <lineage>
        <taxon>Bacteria</taxon>
        <taxon>Bacillati</taxon>
        <taxon>Bacillota</taxon>
        <taxon>Clostridia</taxon>
        <taxon>Eubacteriales</taxon>
        <taxon>Oscillospiraceae</taxon>
        <taxon>Ruminiclostridium</taxon>
    </lineage>
</organism>
<dbReference type="GO" id="GO:0071555">
    <property type="term" value="P:cell wall organization"/>
    <property type="evidence" value="ECO:0007669"/>
    <property type="project" value="UniProtKB-KW"/>
</dbReference>
<feature type="short sequence motif" description="Meso-diaminopimelate recognition motif" evidence="12">
    <location>
        <begin position="402"/>
        <end position="405"/>
    </location>
</feature>
<dbReference type="GO" id="GO:0000287">
    <property type="term" value="F:magnesium ion binding"/>
    <property type="evidence" value="ECO:0007669"/>
    <property type="project" value="UniProtKB-UniRule"/>
</dbReference>
<evidence type="ECO:0000256" key="4">
    <source>
        <dbReference type="ARBA" id="ARBA00022598"/>
    </source>
</evidence>
<dbReference type="SUPFAM" id="SSF53244">
    <property type="entry name" value="MurD-like peptide ligases, peptide-binding domain"/>
    <property type="match status" value="1"/>
</dbReference>
<dbReference type="Gene3D" id="3.40.1390.10">
    <property type="entry name" value="MurE/MurF, N-terminal domain"/>
    <property type="match status" value="1"/>
</dbReference>
<evidence type="ECO:0000256" key="5">
    <source>
        <dbReference type="ARBA" id="ARBA00022618"/>
    </source>
</evidence>
<dbReference type="Gene3D" id="3.90.190.20">
    <property type="entry name" value="Mur ligase, C-terminal domain"/>
    <property type="match status" value="1"/>
</dbReference>
<dbReference type="GO" id="GO:0008765">
    <property type="term" value="F:UDP-N-acetylmuramoylalanyl-D-glutamate-2,6-diaminopimelate ligase activity"/>
    <property type="evidence" value="ECO:0007669"/>
    <property type="project" value="UniProtKB-UniRule"/>
</dbReference>
<evidence type="ECO:0000256" key="3">
    <source>
        <dbReference type="ARBA" id="ARBA00022490"/>
    </source>
</evidence>
<comment type="cofactor">
    <cofactor evidence="12">
        <name>Mg(2+)</name>
        <dbReference type="ChEBI" id="CHEBI:18420"/>
    </cofactor>
</comment>
<comment type="function">
    <text evidence="12">Catalyzes the addition of meso-diaminopimelic acid to the nucleotide precursor UDP-N-acetylmuramoyl-L-alanyl-D-glutamate (UMAG) in the biosynthesis of bacterial cell-wall peptidoglycan.</text>
</comment>
<dbReference type="GO" id="GO:0051301">
    <property type="term" value="P:cell division"/>
    <property type="evidence" value="ECO:0007669"/>
    <property type="project" value="UniProtKB-KW"/>
</dbReference>
<sequence length="489" mass="54030">MILADLIKGLKTKSVNGKLDMEIDGVAYDSRKTRQGVLFVCIEGTVADGHKYISDAIENGTRAFLVQKPVEVPEGITVIEIEDTRYGLAFVSDAFFGHPSEKLNLIGITGTKGKTTTTYMVKSILEAASHKIGLIGTVSNLIGQEILYTSRTTPESYDLQSLFNDMVEKEVDTTVMEVSSQGLELHRVAKCDFDVGVFTNFSRDHIGPKEHATLEEYFNAKAKLFNMCKQAVINIDNEHGRKMAELARCRVYTYGLGENADIRATDIIKKTAYTYFKLTTPWGNTEIETNLQGEFNISNALAAIGSCCLIPGITLEHVRAGLARVNVPGRMEAVTTGGNYSVLIDYAHTPDSLEKVLSTVKEFAHGRVVSLFGCGGDRDRGKRPEMGAISGNIADFTVITSDNPRTEEPERIINDIEVGIQKTNGKYVKITDRRQAIKFALENALDGDIIILAGKGHETYQQFKDNTIHFDEREVVAELIEELKEAGRR</sequence>
<feature type="binding site" evidence="12">
    <location>
        <begin position="152"/>
        <end position="153"/>
    </location>
    <ligand>
        <name>UDP-N-acetyl-alpha-D-muramoyl-L-alanyl-D-glutamate</name>
        <dbReference type="ChEBI" id="CHEBI:83900"/>
    </ligand>
</feature>
<feature type="modified residue" description="N6-carboxylysine" evidence="12">
    <location>
        <position position="221"/>
    </location>
</feature>
<dbReference type="Proteomes" id="UP000191554">
    <property type="component" value="Unassembled WGS sequence"/>
</dbReference>
<dbReference type="InterPro" id="IPR000713">
    <property type="entry name" value="Mur_ligase_N"/>
</dbReference>
<name>A0A1V4SQW8_RUMHU</name>
<keyword evidence="18" id="KW-1185">Reference proteome</keyword>
<dbReference type="GO" id="GO:0005524">
    <property type="term" value="F:ATP binding"/>
    <property type="evidence" value="ECO:0007669"/>
    <property type="project" value="UniProtKB-UniRule"/>
</dbReference>
<keyword evidence="12" id="KW-0460">Magnesium</keyword>
<dbReference type="InterPro" id="IPR035911">
    <property type="entry name" value="MurE/MurF_N"/>
</dbReference>
<protein>
    <recommendedName>
        <fullName evidence="12">UDP-N-acetylmuramoyl-L-alanyl-D-glutamate--2,6-diaminopimelate ligase</fullName>
        <ecNumber evidence="12">6.3.2.13</ecNumber>
    </recommendedName>
    <alternativeName>
        <fullName evidence="12">Meso-A2pm-adding enzyme</fullName>
    </alternativeName>
    <alternativeName>
        <fullName evidence="12">Meso-diaminopimelate-adding enzyme</fullName>
    </alternativeName>
    <alternativeName>
        <fullName evidence="12">UDP-MurNAc-L-Ala-D-Glu:meso-diaminopimelate ligase</fullName>
    </alternativeName>
    <alternativeName>
        <fullName evidence="12">UDP-MurNAc-tripeptide synthetase</fullName>
    </alternativeName>
    <alternativeName>
        <fullName evidence="12">UDP-N-acetylmuramyl-tripeptide synthetase</fullName>
    </alternativeName>
</protein>
<evidence type="ECO:0000256" key="12">
    <source>
        <dbReference type="HAMAP-Rule" id="MF_00208"/>
    </source>
</evidence>
<dbReference type="SUPFAM" id="SSF53623">
    <property type="entry name" value="MurD-like peptide ligases, catalytic domain"/>
    <property type="match status" value="1"/>
</dbReference>
<dbReference type="OrthoDB" id="9800958at2"/>
<dbReference type="PANTHER" id="PTHR23135">
    <property type="entry name" value="MUR LIGASE FAMILY MEMBER"/>
    <property type="match status" value="1"/>
</dbReference>
<feature type="binding site" evidence="12">
    <location>
        <begin position="402"/>
        <end position="405"/>
    </location>
    <ligand>
        <name>meso-2,6-diaminopimelate</name>
        <dbReference type="ChEBI" id="CHEBI:57791"/>
    </ligand>
</feature>
<dbReference type="NCBIfam" id="TIGR01085">
    <property type="entry name" value="murE"/>
    <property type="match status" value="1"/>
</dbReference>
<dbReference type="NCBIfam" id="NF001124">
    <property type="entry name" value="PRK00139.1-2"/>
    <property type="match status" value="1"/>
</dbReference>
<evidence type="ECO:0000256" key="7">
    <source>
        <dbReference type="ARBA" id="ARBA00022840"/>
    </source>
</evidence>
<dbReference type="GO" id="GO:0009252">
    <property type="term" value="P:peptidoglycan biosynthetic process"/>
    <property type="evidence" value="ECO:0007669"/>
    <property type="project" value="UniProtKB-UniRule"/>
</dbReference>
<feature type="binding site" evidence="12">
    <location>
        <begin position="110"/>
        <end position="116"/>
    </location>
    <ligand>
        <name>ATP</name>
        <dbReference type="ChEBI" id="CHEBI:30616"/>
    </ligand>
</feature>
<dbReference type="PROSITE" id="PS01011">
    <property type="entry name" value="FOLYLPOLYGLU_SYNT_1"/>
    <property type="match status" value="1"/>
</dbReference>
<feature type="binding site" evidence="12">
    <location>
        <position position="179"/>
    </location>
    <ligand>
        <name>UDP-N-acetyl-alpha-D-muramoyl-L-alanyl-D-glutamate</name>
        <dbReference type="ChEBI" id="CHEBI:83900"/>
    </ligand>
</feature>
<evidence type="ECO:0000256" key="9">
    <source>
        <dbReference type="ARBA" id="ARBA00022984"/>
    </source>
</evidence>
<dbReference type="RefSeq" id="WP_080062567.1">
    <property type="nucleotide sequence ID" value="NZ_MZGX01000001.1"/>
</dbReference>
<keyword evidence="10 12" id="KW-0131">Cell cycle</keyword>
<feature type="domain" description="Mur ligase central" evidence="16">
    <location>
        <begin position="108"/>
        <end position="306"/>
    </location>
</feature>
<evidence type="ECO:0000259" key="14">
    <source>
        <dbReference type="Pfam" id="PF01225"/>
    </source>
</evidence>
<keyword evidence="6 12" id="KW-0547">Nucleotide-binding</keyword>
<reference evidence="17 18" key="1">
    <citation type="submission" date="2017-03" db="EMBL/GenBank/DDBJ databases">
        <title>Genome sequence of Clostridium hungatei DSM 14427.</title>
        <authorList>
            <person name="Poehlein A."/>
            <person name="Daniel R."/>
        </authorList>
    </citation>
    <scope>NUCLEOTIDE SEQUENCE [LARGE SCALE GENOMIC DNA]</scope>
    <source>
        <strain evidence="17 18">DSM 14427</strain>
    </source>
</reference>
<dbReference type="HAMAP" id="MF_00208">
    <property type="entry name" value="MurE"/>
    <property type="match status" value="1"/>
</dbReference>
<dbReference type="PANTHER" id="PTHR23135:SF4">
    <property type="entry name" value="UDP-N-ACETYLMURAMOYL-L-ALANYL-D-GLUTAMATE--2,6-DIAMINOPIMELATE LIGASE MURE HOMOLOG, CHLOROPLASTIC"/>
    <property type="match status" value="1"/>
</dbReference>
<feature type="binding site" evidence="12">
    <location>
        <position position="378"/>
    </location>
    <ligand>
        <name>meso-2,6-diaminopimelate</name>
        <dbReference type="ChEBI" id="CHEBI:57791"/>
    </ligand>
</feature>
<comment type="catalytic activity">
    <reaction evidence="12">
        <text>UDP-N-acetyl-alpha-D-muramoyl-L-alanyl-D-glutamate + meso-2,6-diaminopimelate + ATP = UDP-N-acetyl-alpha-D-muramoyl-L-alanyl-gamma-D-glutamyl-meso-2,6-diaminopimelate + ADP + phosphate + H(+)</text>
        <dbReference type="Rhea" id="RHEA:23676"/>
        <dbReference type="ChEBI" id="CHEBI:15378"/>
        <dbReference type="ChEBI" id="CHEBI:30616"/>
        <dbReference type="ChEBI" id="CHEBI:43474"/>
        <dbReference type="ChEBI" id="CHEBI:57791"/>
        <dbReference type="ChEBI" id="CHEBI:83900"/>
        <dbReference type="ChEBI" id="CHEBI:83905"/>
        <dbReference type="ChEBI" id="CHEBI:456216"/>
        <dbReference type="EC" id="6.3.2.13"/>
    </reaction>
</comment>
<keyword evidence="5 12" id="KW-0132">Cell division</keyword>
<comment type="subcellular location">
    <subcellularLocation>
        <location evidence="12 13">Cytoplasm</location>
    </subcellularLocation>
</comment>
<evidence type="ECO:0000256" key="1">
    <source>
        <dbReference type="ARBA" id="ARBA00004752"/>
    </source>
</evidence>
<dbReference type="GO" id="GO:0005737">
    <property type="term" value="C:cytoplasm"/>
    <property type="evidence" value="ECO:0007669"/>
    <property type="project" value="UniProtKB-SubCell"/>
</dbReference>
<evidence type="ECO:0000256" key="10">
    <source>
        <dbReference type="ARBA" id="ARBA00023306"/>
    </source>
</evidence>
<dbReference type="InterPro" id="IPR005761">
    <property type="entry name" value="UDP-N-AcMur-Glu-dNH2Pim_ligase"/>
</dbReference>
<evidence type="ECO:0000259" key="15">
    <source>
        <dbReference type="Pfam" id="PF02875"/>
    </source>
</evidence>
<feature type="binding site" evidence="12">
    <location>
        <position position="187"/>
    </location>
    <ligand>
        <name>UDP-N-acetyl-alpha-D-muramoyl-L-alanyl-D-glutamate</name>
        <dbReference type="ChEBI" id="CHEBI:83900"/>
    </ligand>
</feature>
<evidence type="ECO:0000256" key="6">
    <source>
        <dbReference type="ARBA" id="ARBA00022741"/>
    </source>
</evidence>
<keyword evidence="3 12" id="KW-0963">Cytoplasm</keyword>
<dbReference type="UniPathway" id="UPA00219"/>
<dbReference type="InterPro" id="IPR004101">
    <property type="entry name" value="Mur_ligase_C"/>
</dbReference>
<dbReference type="Pfam" id="PF02875">
    <property type="entry name" value="Mur_ligase_C"/>
    <property type="match status" value="1"/>
</dbReference>
<feature type="binding site" evidence="12">
    <location>
        <position position="30"/>
    </location>
    <ligand>
        <name>UDP-N-acetyl-alpha-D-muramoyl-L-alanyl-D-glutamate</name>
        <dbReference type="ChEBI" id="CHEBI:83900"/>
    </ligand>
</feature>
<dbReference type="AlphaFoldDB" id="A0A1V4SQW8"/>
<comment type="similarity">
    <text evidence="2 12">Belongs to the MurCDEF family. MurE subfamily.</text>
</comment>
<dbReference type="InterPro" id="IPR036565">
    <property type="entry name" value="Mur-like_cat_sf"/>
</dbReference>
<dbReference type="EC" id="6.3.2.13" evidence="12"/>
<feature type="binding site" evidence="12">
    <location>
        <position position="454"/>
    </location>
    <ligand>
        <name>meso-2,6-diaminopimelate</name>
        <dbReference type="ChEBI" id="CHEBI:57791"/>
    </ligand>
</feature>
<evidence type="ECO:0000256" key="8">
    <source>
        <dbReference type="ARBA" id="ARBA00022960"/>
    </source>
</evidence>
<keyword evidence="4 12" id="KW-0436">Ligase</keyword>
<dbReference type="Pfam" id="PF01225">
    <property type="entry name" value="Mur_ligase"/>
    <property type="match status" value="1"/>
</dbReference>
<feature type="binding site" evidence="12">
    <location>
        <position position="458"/>
    </location>
    <ligand>
        <name>meso-2,6-diaminopimelate</name>
        <dbReference type="ChEBI" id="CHEBI:57791"/>
    </ligand>
</feature>
<dbReference type="InterPro" id="IPR036615">
    <property type="entry name" value="Mur_ligase_C_dom_sf"/>
</dbReference>
<comment type="caution">
    <text evidence="12">Lacks conserved residue(s) required for the propagation of feature annotation.</text>
</comment>
<dbReference type="GO" id="GO:0004326">
    <property type="term" value="F:tetrahydrofolylpolyglutamate synthase activity"/>
    <property type="evidence" value="ECO:0007669"/>
    <property type="project" value="InterPro"/>
</dbReference>
<dbReference type="GO" id="GO:0008360">
    <property type="term" value="P:regulation of cell shape"/>
    <property type="evidence" value="ECO:0007669"/>
    <property type="project" value="UniProtKB-KW"/>
</dbReference>
<dbReference type="Pfam" id="PF08245">
    <property type="entry name" value="Mur_ligase_M"/>
    <property type="match status" value="1"/>
</dbReference>
<dbReference type="STRING" id="48256.CLHUN_00600"/>
<dbReference type="EMBL" id="MZGX01000001">
    <property type="protein sequence ID" value="OPX46244.1"/>
    <property type="molecule type" value="Genomic_DNA"/>
</dbReference>
<dbReference type="InterPro" id="IPR013221">
    <property type="entry name" value="Mur_ligase_cen"/>
</dbReference>
<keyword evidence="7 12" id="KW-0067">ATP-binding</keyword>
<evidence type="ECO:0000256" key="11">
    <source>
        <dbReference type="ARBA" id="ARBA00023316"/>
    </source>
</evidence>
<evidence type="ECO:0000256" key="2">
    <source>
        <dbReference type="ARBA" id="ARBA00005898"/>
    </source>
</evidence>
<keyword evidence="9 12" id="KW-0573">Peptidoglycan synthesis</keyword>